<feature type="compositionally biased region" description="Acidic residues" evidence="5">
    <location>
        <begin position="1443"/>
        <end position="1452"/>
    </location>
</feature>
<dbReference type="OrthoDB" id="5330228at2759"/>
<dbReference type="SUPFAM" id="SSF57850">
    <property type="entry name" value="RING/U-box"/>
    <property type="match status" value="1"/>
</dbReference>
<dbReference type="Gene3D" id="3.40.50.300">
    <property type="entry name" value="P-loop containing nucleotide triphosphate hydrolases"/>
    <property type="match status" value="2"/>
</dbReference>
<dbReference type="STRING" id="1296120.A0A1B9H2R8"/>
<evidence type="ECO:0000256" key="3">
    <source>
        <dbReference type="ARBA" id="ARBA00022840"/>
    </source>
</evidence>
<dbReference type="CDD" id="cd18793">
    <property type="entry name" value="SF2_C_SNF"/>
    <property type="match status" value="1"/>
</dbReference>
<dbReference type="InterPro" id="IPR059033">
    <property type="entry name" value="C144_05_dom"/>
</dbReference>
<evidence type="ECO:0000313" key="9">
    <source>
        <dbReference type="EMBL" id="OCF37558.1"/>
    </source>
</evidence>
<dbReference type="CDD" id="cd16449">
    <property type="entry name" value="RING-HC"/>
    <property type="match status" value="1"/>
</dbReference>
<name>A0A1B9H2R8_9TREE</name>
<dbReference type="Pfam" id="PF00271">
    <property type="entry name" value="Helicase_C"/>
    <property type="match status" value="1"/>
</dbReference>
<dbReference type="GO" id="GO:0006974">
    <property type="term" value="P:DNA damage response"/>
    <property type="evidence" value="ECO:0007669"/>
    <property type="project" value="TreeGrafter"/>
</dbReference>
<dbReference type="Pfam" id="PF00176">
    <property type="entry name" value="SNF2-rel_dom"/>
    <property type="match status" value="1"/>
</dbReference>
<keyword evidence="4" id="KW-0863">Zinc-finger</keyword>
<dbReference type="PANTHER" id="PTHR45865:SF1">
    <property type="entry name" value="E3 UBIQUITIN-PROTEIN LIGASE SHPRH"/>
    <property type="match status" value="1"/>
</dbReference>
<dbReference type="PROSITE" id="PS51192">
    <property type="entry name" value="HELICASE_ATP_BIND_1"/>
    <property type="match status" value="1"/>
</dbReference>
<evidence type="ECO:0000256" key="5">
    <source>
        <dbReference type="SAM" id="MobiDB-lite"/>
    </source>
</evidence>
<keyword evidence="2" id="KW-0378">Hydrolase</keyword>
<dbReference type="InterPro" id="IPR000330">
    <property type="entry name" value="SNF2_N"/>
</dbReference>
<feature type="domain" description="Helicase C-terminal" evidence="8">
    <location>
        <begin position="1501"/>
        <end position="1657"/>
    </location>
</feature>
<dbReference type="GO" id="GO:0000209">
    <property type="term" value="P:protein polyubiquitination"/>
    <property type="evidence" value="ECO:0007669"/>
    <property type="project" value="TreeGrafter"/>
</dbReference>
<dbReference type="InterPro" id="IPR001650">
    <property type="entry name" value="Helicase_C-like"/>
</dbReference>
<dbReference type="SUPFAM" id="SSF52540">
    <property type="entry name" value="P-loop containing nucleoside triphosphate hydrolases"/>
    <property type="match status" value="2"/>
</dbReference>
<sequence length="1682" mass="189462">MSAITTFPSTSSHFLDLNADRYEVDQLLKAVEGAIEDEGKAEPSNNRAHLTTHPDYSYGSSAMNGSSSAAVSPSPNHVHFHTCTIESSLHPPEPLLHYWGQPDRPNEAYDTFTDIRQKVAAAVEPFTPLTLASPSSDVVRPGFVYSGHPFSGITIYSPKAHRRKHLARLHKSLPNSLREEWAPGTRAWDMENWLHAILALDPSVDPTRKAGYRDDKKRFSLLSGLQISWIPDAEGESAGVDLKLSITIHVFVNMETIFVPLPETGNDMLGLVLHSLIPSPTAATFYNASESRATALRHFYAALKPAPDLPFNYSANNMQPKEMVSRLLPFQTRTVHKLLQREKSHNVQLEPARTASDPPGFWKAYNFGLKEGRVAYRRVTGDLVPTGSGTVTIDRKGKGRAPEGSPERDMDDLLAKERDVLPVLLDLSSVSGTMLCEEMGLGKTLEAIALVLLHRHPLSKSRITPTPLANGDSSSNSQSASGQKAVPVIDLLKGTPGMDDPYIKQWIEDEQAAFTDRRAYDEQAQLHVTEVATTLIVTPPSLLKQWVAEMQRHAPTLRVCVYEGWKSLQKGVDKQRAARLKVQGAKAEATRKRKAEQLRNQTRAKYARKFDGTRVKSELEDAEDVAVADVKDEEPVDEEGTLQVTQRQFVEYVRAHDVVVTTYQAFTDLRHAVSQDLKVALPAPPRSRRSTANYKPNERPRSPLVMVEWWRVIMDEVQLHGDSTDAANMVSLIPRKHGLAVSGTPAKADIKDLMGSLKFLRVPVLPHDNRLWHRLQQPGMRQAFEGLFSSIAIRTTKKEVSGEFNLPHQTRFVVPIELSEIELHYYNDTLDRFRDQLHLPHDFRDARPYGWVLDRQLFFACLRNLRQVCTHIQVGQLHAGIARGDRRLHLGRTILSMTEALEKIRNDHSQEFLIDSREQMKLMIRKAQLSITNEVDDVRYLTALNLYEKVRTTATSQLERLREHLKTLLGGQEDVIDLEREATPDRAQSQQEREKTLAISAARHTIRDVSIILHQVWFFEGDVRHILKEQEAEIHCYAEADTIRKEILQQPLKRANLSVQILEKAMTSQGGIQDVSDLQTEEVNHRGGLLSSNIVAQVNDLLEILNDNAYLVFEWRAKLLALLSSPIEAENTEDASGQSTEVQNPEAEYYAEALKAQGEVEAYLIAFAAAVADRQEFLVENRSLLASHDAREKKQRATKAAINAMAGDQNPDVPDELKEQVKVLMEERQALRQARIDKECERPLKGYQIDLRAIANGPNRPEEILLCTEMAGWLKRYIHKQAECIESLNKELDMFRATFNRRVVYFAALQEISDSVSADVYHRLAKDVETASAEITALEVKLARMVVKGRYLQYLGNKQEGEQDIREDCIICFGSSDDNKAVLLQCGHYFCKSCFEEFRKSQMGRKCPSCRTEIDPKQVTQVRLNAARKDMSGSTDQTKIEKLDDESQEMEIPDLTSAEAEQERRKTDLSKLKMLDDEKRRDISDMDLLGEFGSKASINFLIKHLMYYRSKEPETRHVIFSNWSDSLNIVMQALEQNNIKFTSFESGRKQKDVVDTFLKDESISVFLLHAERESSGLTLTTCRVVHLLEPVLSHSFELQAIGRVDRLGQDKETTVYCYATMETVESRILSQGVRNGTSIYLADEDADGVVADMPNVASAAHKGGDVSLGGDANEEDLLGLIL</sequence>
<feature type="domain" description="RING-type" evidence="6">
    <location>
        <begin position="1369"/>
        <end position="1411"/>
    </location>
</feature>
<dbReference type="InterPro" id="IPR027417">
    <property type="entry name" value="P-loop_NTPase"/>
</dbReference>
<feature type="region of interest" description="Disordered" evidence="5">
    <location>
        <begin position="1428"/>
        <end position="1465"/>
    </location>
</feature>
<dbReference type="GO" id="GO:0005634">
    <property type="term" value="C:nucleus"/>
    <property type="evidence" value="ECO:0007669"/>
    <property type="project" value="TreeGrafter"/>
</dbReference>
<evidence type="ECO:0000256" key="1">
    <source>
        <dbReference type="ARBA" id="ARBA00022741"/>
    </source>
</evidence>
<dbReference type="PROSITE" id="PS51194">
    <property type="entry name" value="HELICASE_CTER"/>
    <property type="match status" value="1"/>
</dbReference>
<keyword evidence="1" id="KW-0547">Nucleotide-binding</keyword>
<dbReference type="InterPro" id="IPR014001">
    <property type="entry name" value="Helicase_ATP-bd"/>
</dbReference>
<dbReference type="SMART" id="SM00184">
    <property type="entry name" value="RING"/>
    <property type="match status" value="1"/>
</dbReference>
<evidence type="ECO:0000256" key="4">
    <source>
        <dbReference type="PROSITE-ProRule" id="PRU00175"/>
    </source>
</evidence>
<dbReference type="GO" id="GO:0008270">
    <property type="term" value="F:zinc ion binding"/>
    <property type="evidence" value="ECO:0007669"/>
    <property type="project" value="UniProtKB-KW"/>
</dbReference>
<dbReference type="Gene3D" id="3.30.40.10">
    <property type="entry name" value="Zinc/RING finger domain, C3HC4 (zinc finger)"/>
    <property type="match status" value="1"/>
</dbReference>
<accession>A0A1B9H2R8</accession>
<dbReference type="InterPro" id="IPR049730">
    <property type="entry name" value="SNF2/RAD54-like_C"/>
</dbReference>
<dbReference type="Pfam" id="PF13920">
    <property type="entry name" value="zf-C3HC4_3"/>
    <property type="match status" value="1"/>
</dbReference>
<dbReference type="PANTHER" id="PTHR45865">
    <property type="entry name" value="E3 UBIQUITIN-PROTEIN LIGASE SHPRH FAMILY MEMBER"/>
    <property type="match status" value="1"/>
</dbReference>
<feature type="region of interest" description="Disordered" evidence="5">
    <location>
        <begin position="462"/>
        <end position="484"/>
    </location>
</feature>
<evidence type="ECO:0000259" key="6">
    <source>
        <dbReference type="PROSITE" id="PS50089"/>
    </source>
</evidence>
<dbReference type="GO" id="GO:0061630">
    <property type="term" value="F:ubiquitin protein ligase activity"/>
    <property type="evidence" value="ECO:0007669"/>
    <property type="project" value="TreeGrafter"/>
</dbReference>
<keyword evidence="4" id="KW-0862">Zinc</keyword>
<evidence type="ECO:0000256" key="2">
    <source>
        <dbReference type="ARBA" id="ARBA00022801"/>
    </source>
</evidence>
<organism evidence="9 10">
    <name type="scientific">Kwoniella heveanensis BCC8398</name>
    <dbReference type="NCBI Taxonomy" id="1296120"/>
    <lineage>
        <taxon>Eukaryota</taxon>
        <taxon>Fungi</taxon>
        <taxon>Dikarya</taxon>
        <taxon>Basidiomycota</taxon>
        <taxon>Agaricomycotina</taxon>
        <taxon>Tremellomycetes</taxon>
        <taxon>Tremellales</taxon>
        <taxon>Cryptococcaceae</taxon>
        <taxon>Kwoniella</taxon>
    </lineage>
</organism>
<dbReference type="Proteomes" id="UP000092666">
    <property type="component" value="Unassembled WGS sequence"/>
</dbReference>
<evidence type="ECO:0000259" key="8">
    <source>
        <dbReference type="PROSITE" id="PS51194"/>
    </source>
</evidence>
<dbReference type="InterPro" id="IPR038718">
    <property type="entry name" value="SNF2-like_sf"/>
</dbReference>
<keyword evidence="10" id="KW-1185">Reference proteome</keyword>
<dbReference type="EMBL" id="KV700122">
    <property type="protein sequence ID" value="OCF37558.1"/>
    <property type="molecule type" value="Genomic_DNA"/>
</dbReference>
<dbReference type="SMART" id="SM00487">
    <property type="entry name" value="DEXDc"/>
    <property type="match status" value="1"/>
</dbReference>
<gene>
    <name evidence="9" type="ORF">I316_00684</name>
</gene>
<feature type="region of interest" description="Disordered" evidence="5">
    <location>
        <begin position="387"/>
        <end position="409"/>
    </location>
</feature>
<proteinExistence type="predicted"/>
<dbReference type="Pfam" id="PF26021">
    <property type="entry name" value="Ferritin_C144_05"/>
    <property type="match status" value="1"/>
</dbReference>
<protein>
    <recommendedName>
        <fullName evidence="11">E3 ubiquitin-protein ligase SHPRH</fullName>
    </recommendedName>
</protein>
<reference evidence="10" key="2">
    <citation type="submission" date="2013-12" db="EMBL/GenBank/DDBJ databases">
        <title>Evolution of pathogenesis and genome organization in the Tremellales.</title>
        <authorList>
            <person name="Cuomo C."/>
            <person name="Litvintseva A."/>
            <person name="Heitman J."/>
            <person name="Chen Y."/>
            <person name="Sun S."/>
            <person name="Springer D."/>
            <person name="Dromer F."/>
            <person name="Young S."/>
            <person name="Zeng Q."/>
            <person name="Chapman S."/>
            <person name="Gujja S."/>
            <person name="Saif S."/>
            <person name="Birren B."/>
        </authorList>
    </citation>
    <scope>NUCLEOTIDE SEQUENCE [LARGE SCALE GENOMIC DNA]</scope>
    <source>
        <strain evidence="10">BCC8398</strain>
    </source>
</reference>
<reference evidence="9 10" key="1">
    <citation type="submission" date="2013-07" db="EMBL/GenBank/DDBJ databases">
        <title>The Genome Sequence of Cryptococcus heveanensis BCC8398.</title>
        <authorList>
            <consortium name="The Broad Institute Genome Sequencing Platform"/>
            <person name="Cuomo C."/>
            <person name="Litvintseva A."/>
            <person name="Chen Y."/>
            <person name="Heitman J."/>
            <person name="Sun S."/>
            <person name="Springer D."/>
            <person name="Dromer F."/>
            <person name="Young S.K."/>
            <person name="Zeng Q."/>
            <person name="Gargeya S."/>
            <person name="Fitzgerald M."/>
            <person name="Abouelleil A."/>
            <person name="Alvarado L."/>
            <person name="Berlin A.M."/>
            <person name="Chapman S.B."/>
            <person name="Dewar J."/>
            <person name="Goldberg J."/>
            <person name="Griggs A."/>
            <person name="Gujja S."/>
            <person name="Hansen M."/>
            <person name="Howarth C."/>
            <person name="Imamovic A."/>
            <person name="Larimer J."/>
            <person name="McCowan C."/>
            <person name="Murphy C."/>
            <person name="Pearson M."/>
            <person name="Priest M."/>
            <person name="Roberts A."/>
            <person name="Saif S."/>
            <person name="Shea T."/>
            <person name="Sykes S."/>
            <person name="Wortman J."/>
            <person name="Nusbaum C."/>
            <person name="Birren B."/>
        </authorList>
    </citation>
    <scope>NUCLEOTIDE SEQUENCE [LARGE SCALE GENOMIC DNA]</scope>
    <source>
        <strain evidence="9 10">BCC8398</strain>
    </source>
</reference>
<evidence type="ECO:0000259" key="7">
    <source>
        <dbReference type="PROSITE" id="PS51192"/>
    </source>
</evidence>
<feature type="compositionally biased region" description="Low complexity" evidence="5">
    <location>
        <begin position="469"/>
        <end position="483"/>
    </location>
</feature>
<dbReference type="InterPro" id="IPR052583">
    <property type="entry name" value="ATP-helicase/E3_Ub-Ligase"/>
</dbReference>
<dbReference type="Gene3D" id="3.40.50.10810">
    <property type="entry name" value="Tandem AAA-ATPase domain"/>
    <property type="match status" value="2"/>
</dbReference>
<keyword evidence="3" id="KW-0067">ATP-binding</keyword>
<dbReference type="GO" id="GO:0005524">
    <property type="term" value="F:ATP binding"/>
    <property type="evidence" value="ECO:0007669"/>
    <property type="project" value="InterPro"/>
</dbReference>
<dbReference type="PROSITE" id="PS50089">
    <property type="entry name" value="ZF_RING_2"/>
    <property type="match status" value="1"/>
</dbReference>
<evidence type="ECO:0008006" key="11">
    <source>
        <dbReference type="Google" id="ProtNLM"/>
    </source>
</evidence>
<dbReference type="GO" id="GO:0016787">
    <property type="term" value="F:hydrolase activity"/>
    <property type="evidence" value="ECO:0007669"/>
    <property type="project" value="UniProtKB-KW"/>
</dbReference>
<dbReference type="InterPro" id="IPR013083">
    <property type="entry name" value="Znf_RING/FYVE/PHD"/>
</dbReference>
<evidence type="ECO:0000313" key="10">
    <source>
        <dbReference type="Proteomes" id="UP000092666"/>
    </source>
</evidence>
<keyword evidence="4" id="KW-0479">Metal-binding</keyword>
<dbReference type="InterPro" id="IPR001841">
    <property type="entry name" value="Znf_RING"/>
</dbReference>
<feature type="domain" description="Helicase ATP-binding" evidence="7">
    <location>
        <begin position="424"/>
        <end position="763"/>
    </location>
</feature>